<dbReference type="Pfam" id="PF24803">
    <property type="entry name" value="DUF7704"/>
    <property type="match status" value="1"/>
</dbReference>
<feature type="compositionally biased region" description="Polar residues" evidence="1">
    <location>
        <begin position="37"/>
        <end position="52"/>
    </location>
</feature>
<dbReference type="GeneID" id="87814462"/>
<feature type="domain" description="DUF7704" evidence="2">
    <location>
        <begin position="110"/>
        <end position="204"/>
    </location>
</feature>
<evidence type="ECO:0000256" key="1">
    <source>
        <dbReference type="SAM" id="MobiDB-lite"/>
    </source>
</evidence>
<evidence type="ECO:0000313" key="4">
    <source>
        <dbReference type="Proteomes" id="UP001302676"/>
    </source>
</evidence>
<dbReference type="RefSeq" id="XP_062635130.1">
    <property type="nucleotide sequence ID" value="XM_062777849.1"/>
</dbReference>
<proteinExistence type="predicted"/>
<organism evidence="3 4">
    <name type="scientific">Dichotomopilus funicola</name>
    <dbReference type="NCBI Taxonomy" id="1934379"/>
    <lineage>
        <taxon>Eukaryota</taxon>
        <taxon>Fungi</taxon>
        <taxon>Dikarya</taxon>
        <taxon>Ascomycota</taxon>
        <taxon>Pezizomycotina</taxon>
        <taxon>Sordariomycetes</taxon>
        <taxon>Sordariomycetidae</taxon>
        <taxon>Sordariales</taxon>
        <taxon>Chaetomiaceae</taxon>
        <taxon>Dichotomopilus</taxon>
    </lineage>
</organism>
<protein>
    <recommendedName>
        <fullName evidence="2">DUF7704 domain-containing protein</fullName>
    </recommendedName>
</protein>
<name>A0AAN6ZL91_9PEZI</name>
<evidence type="ECO:0000259" key="2">
    <source>
        <dbReference type="Pfam" id="PF24803"/>
    </source>
</evidence>
<dbReference type="EMBL" id="MU853606">
    <property type="protein sequence ID" value="KAK4141759.1"/>
    <property type="molecule type" value="Genomic_DNA"/>
</dbReference>
<reference evidence="3" key="1">
    <citation type="journal article" date="2023" name="Mol. Phylogenet. Evol.">
        <title>Genome-scale phylogeny and comparative genomics of the fungal order Sordariales.</title>
        <authorList>
            <person name="Hensen N."/>
            <person name="Bonometti L."/>
            <person name="Westerberg I."/>
            <person name="Brannstrom I.O."/>
            <person name="Guillou S."/>
            <person name="Cros-Aarteil S."/>
            <person name="Calhoun S."/>
            <person name="Haridas S."/>
            <person name="Kuo A."/>
            <person name="Mondo S."/>
            <person name="Pangilinan J."/>
            <person name="Riley R."/>
            <person name="LaButti K."/>
            <person name="Andreopoulos B."/>
            <person name="Lipzen A."/>
            <person name="Chen C."/>
            <person name="Yan M."/>
            <person name="Daum C."/>
            <person name="Ng V."/>
            <person name="Clum A."/>
            <person name="Steindorff A."/>
            <person name="Ohm R.A."/>
            <person name="Martin F."/>
            <person name="Silar P."/>
            <person name="Natvig D.O."/>
            <person name="Lalanne C."/>
            <person name="Gautier V."/>
            <person name="Ament-Velasquez S.L."/>
            <person name="Kruys A."/>
            <person name="Hutchinson M.I."/>
            <person name="Powell A.J."/>
            <person name="Barry K."/>
            <person name="Miller A.N."/>
            <person name="Grigoriev I.V."/>
            <person name="Debuchy R."/>
            <person name="Gladieux P."/>
            <person name="Hiltunen Thoren M."/>
            <person name="Johannesson H."/>
        </authorList>
    </citation>
    <scope>NUCLEOTIDE SEQUENCE</scope>
    <source>
        <strain evidence="3">CBS 141.50</strain>
    </source>
</reference>
<accession>A0AAN6ZL91</accession>
<dbReference type="InterPro" id="IPR056121">
    <property type="entry name" value="DUF7704"/>
</dbReference>
<evidence type="ECO:0000313" key="3">
    <source>
        <dbReference type="EMBL" id="KAK4141759.1"/>
    </source>
</evidence>
<comment type="caution">
    <text evidence="3">The sequence shown here is derived from an EMBL/GenBank/DDBJ whole genome shotgun (WGS) entry which is preliminary data.</text>
</comment>
<sequence length="220" mass="24423">MQSSLSESYYYGAQESQSSHYKTFCFLSINTLNIQQHTATSDPPTTHNGTLPTPSPSTHRLRHHRTHHPVSNYLQPTNGPSYKAKRPNKPLPSSLRQYFVNRSATINSDLTGPAIGAVLQLVNLILLLAPISVMCCFSRDPRTVKWYLTAKVLADCLHASASFMVFSYEPPFGSLEWNDKVWVNVWGSLGRALLRQLTLLGVFGSVSAEDDGKDGEKKNA</sequence>
<feature type="region of interest" description="Disordered" evidence="1">
    <location>
        <begin position="37"/>
        <end position="88"/>
    </location>
</feature>
<reference evidence="3" key="2">
    <citation type="submission" date="2023-05" db="EMBL/GenBank/DDBJ databases">
        <authorList>
            <consortium name="Lawrence Berkeley National Laboratory"/>
            <person name="Steindorff A."/>
            <person name="Hensen N."/>
            <person name="Bonometti L."/>
            <person name="Westerberg I."/>
            <person name="Brannstrom I.O."/>
            <person name="Guillou S."/>
            <person name="Cros-Aarteil S."/>
            <person name="Calhoun S."/>
            <person name="Haridas S."/>
            <person name="Kuo A."/>
            <person name="Mondo S."/>
            <person name="Pangilinan J."/>
            <person name="Riley R."/>
            <person name="Labutti K."/>
            <person name="Andreopoulos B."/>
            <person name="Lipzen A."/>
            <person name="Chen C."/>
            <person name="Yanf M."/>
            <person name="Daum C."/>
            <person name="Ng V."/>
            <person name="Clum A."/>
            <person name="Ohm R."/>
            <person name="Martin F."/>
            <person name="Silar P."/>
            <person name="Natvig D."/>
            <person name="Lalanne C."/>
            <person name="Gautier V."/>
            <person name="Ament-Velasquez S.L."/>
            <person name="Kruys A."/>
            <person name="Hutchinson M.I."/>
            <person name="Powell A.J."/>
            <person name="Barry K."/>
            <person name="Miller A.N."/>
            <person name="Grigoriev I.V."/>
            <person name="Debuchy R."/>
            <person name="Gladieux P."/>
            <person name="Thoren M.H."/>
            <person name="Johannesson H."/>
        </authorList>
    </citation>
    <scope>NUCLEOTIDE SEQUENCE</scope>
    <source>
        <strain evidence="3">CBS 141.50</strain>
    </source>
</reference>
<feature type="compositionally biased region" description="Basic residues" evidence="1">
    <location>
        <begin position="59"/>
        <end position="68"/>
    </location>
</feature>
<keyword evidence="4" id="KW-1185">Reference proteome</keyword>
<dbReference type="Proteomes" id="UP001302676">
    <property type="component" value="Unassembled WGS sequence"/>
</dbReference>
<gene>
    <name evidence="3" type="ORF">C8A04DRAFT_13777</name>
</gene>
<dbReference type="AlphaFoldDB" id="A0AAN6ZL91"/>